<dbReference type="RefSeq" id="WP_353069818.1">
    <property type="nucleotide sequence ID" value="NZ_CP132932.1"/>
</dbReference>
<feature type="transmembrane region" description="Helical" evidence="5">
    <location>
        <begin position="338"/>
        <end position="362"/>
    </location>
</feature>
<sequence length="461" mass="48741">MEQVAESEASLVRVPGLRANILSPMETLAQSISTIAPTTTPTMTIPLVFVLAGNGTWLAYLFATVAILLIALCISRFARYTSCSGSLYTYATSSLPPSISGIAGWALLLAYIATGASVAGGFINYANVFLLSITGKSAPTFLLAILCVGVSTFIAYRDVQVSARLMLWIEATSVALIAIVLALLLWRNGLHIDHAQLHLQGVTPSAVRLGVVLALFSFVGFESATTLGAEASNPLRTIPRAVIQSAVFTGLFFILCAYLETLGMHTAHQNLGESTAPMRVLATLAGVTPLGPFIDLGALVSMFACTLACITAAARVLMRMGHNGLVPQRLGLAHRKNATPGSAVVVSGVFTALPVTILALRGVAGTDIYGWMGSLAVYGFLTTYGLAAIALGLYLKRNHHLTSASLILSIATTLAIVLAIAGTLYPVPERPYNWLPYVYLVYILAGIAWFGFTTRRQSSAI</sequence>
<evidence type="ECO:0000256" key="4">
    <source>
        <dbReference type="ARBA" id="ARBA00023136"/>
    </source>
</evidence>
<gene>
    <name evidence="7" type="ORF">RBB75_05590</name>
</gene>
<feature type="transmembrane region" description="Helical" evidence="5">
    <location>
        <begin position="99"/>
        <end position="126"/>
    </location>
</feature>
<dbReference type="EMBL" id="CP132932">
    <property type="protein sequence ID" value="XCB27790.1"/>
    <property type="molecule type" value="Genomic_DNA"/>
</dbReference>
<keyword evidence="3 5" id="KW-1133">Transmembrane helix</keyword>
<feature type="transmembrane region" description="Helical" evidence="5">
    <location>
        <begin position="368"/>
        <end position="394"/>
    </location>
</feature>
<comment type="subcellular location">
    <subcellularLocation>
        <location evidence="1">Membrane</location>
        <topology evidence="1">Multi-pass membrane protein</topology>
    </subcellularLocation>
</comment>
<protein>
    <submittedName>
        <fullName evidence="7">APC family permease</fullName>
    </submittedName>
</protein>
<feature type="transmembrane region" description="Helical" evidence="5">
    <location>
        <begin position="296"/>
        <end position="317"/>
    </location>
</feature>
<dbReference type="PANTHER" id="PTHR42770:SF7">
    <property type="entry name" value="MEMBRANE PROTEIN"/>
    <property type="match status" value="1"/>
</dbReference>
<feature type="transmembrane region" description="Helical" evidence="5">
    <location>
        <begin position="138"/>
        <end position="156"/>
    </location>
</feature>
<dbReference type="InterPro" id="IPR050367">
    <property type="entry name" value="APC_superfamily"/>
</dbReference>
<evidence type="ECO:0000256" key="3">
    <source>
        <dbReference type="ARBA" id="ARBA00022989"/>
    </source>
</evidence>
<dbReference type="AlphaFoldDB" id="A0AAU7ZHK5"/>
<proteinExistence type="predicted"/>
<dbReference type="KEGG" id="temp:RBB75_05590"/>
<keyword evidence="2 5" id="KW-0812">Transmembrane</keyword>
<dbReference type="Gene3D" id="1.20.1740.10">
    <property type="entry name" value="Amino acid/polyamine transporter I"/>
    <property type="match status" value="1"/>
</dbReference>
<accession>A0AAU7ZHK5</accession>
<dbReference type="PANTHER" id="PTHR42770">
    <property type="entry name" value="AMINO ACID TRANSPORTER-RELATED"/>
    <property type="match status" value="1"/>
</dbReference>
<feature type="transmembrane region" description="Helical" evidence="5">
    <location>
        <begin position="165"/>
        <end position="186"/>
    </location>
</feature>
<feature type="transmembrane region" description="Helical" evidence="5">
    <location>
        <begin position="406"/>
        <end position="428"/>
    </location>
</feature>
<dbReference type="GO" id="GO:0055085">
    <property type="term" value="P:transmembrane transport"/>
    <property type="evidence" value="ECO:0007669"/>
    <property type="project" value="InterPro"/>
</dbReference>
<feature type="transmembrane region" description="Helical" evidence="5">
    <location>
        <begin position="206"/>
        <end position="229"/>
    </location>
</feature>
<feature type="transmembrane region" description="Helical" evidence="5">
    <location>
        <begin position="434"/>
        <end position="452"/>
    </location>
</feature>
<reference evidence="7" key="1">
    <citation type="submission" date="2023-08" db="EMBL/GenBank/DDBJ databases">
        <authorList>
            <person name="Messyasz A."/>
            <person name="Mannisto M.K."/>
            <person name="Kerkhof L.J."/>
            <person name="Haggblom M."/>
        </authorList>
    </citation>
    <scope>NUCLEOTIDE SEQUENCE</scope>
    <source>
        <strain evidence="7">M8UP23</strain>
    </source>
</reference>
<dbReference type="GO" id="GO:0016020">
    <property type="term" value="C:membrane"/>
    <property type="evidence" value="ECO:0007669"/>
    <property type="project" value="UniProtKB-SubCell"/>
</dbReference>
<feature type="domain" description="Amino acid permease/ SLC12A" evidence="6">
    <location>
        <begin position="30"/>
        <end position="451"/>
    </location>
</feature>
<name>A0AAU7ZHK5_9BACT</name>
<evidence type="ECO:0000256" key="2">
    <source>
        <dbReference type="ARBA" id="ARBA00022692"/>
    </source>
</evidence>
<dbReference type="Pfam" id="PF00324">
    <property type="entry name" value="AA_permease"/>
    <property type="match status" value="1"/>
</dbReference>
<evidence type="ECO:0000259" key="6">
    <source>
        <dbReference type="Pfam" id="PF00324"/>
    </source>
</evidence>
<organism evidence="7">
    <name type="scientific">Tunturiibacter empetritectus</name>
    <dbReference type="NCBI Taxonomy" id="3069691"/>
    <lineage>
        <taxon>Bacteria</taxon>
        <taxon>Pseudomonadati</taxon>
        <taxon>Acidobacteriota</taxon>
        <taxon>Terriglobia</taxon>
        <taxon>Terriglobales</taxon>
        <taxon>Acidobacteriaceae</taxon>
        <taxon>Tunturiibacter</taxon>
    </lineage>
</organism>
<evidence type="ECO:0000256" key="5">
    <source>
        <dbReference type="SAM" id="Phobius"/>
    </source>
</evidence>
<evidence type="ECO:0000313" key="7">
    <source>
        <dbReference type="EMBL" id="XCB27790.1"/>
    </source>
</evidence>
<feature type="transmembrane region" description="Helical" evidence="5">
    <location>
        <begin position="57"/>
        <end position="78"/>
    </location>
</feature>
<dbReference type="PIRSF" id="PIRSF006060">
    <property type="entry name" value="AA_transporter"/>
    <property type="match status" value="1"/>
</dbReference>
<keyword evidence="4 5" id="KW-0472">Membrane</keyword>
<feature type="transmembrane region" description="Helical" evidence="5">
    <location>
        <begin position="241"/>
        <end position="260"/>
    </location>
</feature>
<reference evidence="7" key="2">
    <citation type="journal article" date="2024" name="Environ. Microbiol.">
        <title>Genome analysis and description of Tunturibacter gen. nov. expands the diversity of Terriglobia in tundra soils.</title>
        <authorList>
            <person name="Messyasz A."/>
            <person name="Mannisto M.K."/>
            <person name="Kerkhof L.J."/>
            <person name="Haggblom M.M."/>
        </authorList>
    </citation>
    <scope>NUCLEOTIDE SEQUENCE</scope>
    <source>
        <strain evidence="7">M8UP23</strain>
    </source>
</reference>
<dbReference type="InterPro" id="IPR004841">
    <property type="entry name" value="AA-permease/SLC12A_dom"/>
</dbReference>
<evidence type="ECO:0000256" key="1">
    <source>
        <dbReference type="ARBA" id="ARBA00004141"/>
    </source>
</evidence>